<feature type="region of interest" description="Disordered" evidence="1">
    <location>
        <begin position="154"/>
        <end position="189"/>
    </location>
</feature>
<keyword evidence="3" id="KW-1185">Reference proteome</keyword>
<accession>A0A4Y2GPI7</accession>
<evidence type="ECO:0000313" key="3">
    <source>
        <dbReference type="Proteomes" id="UP000499080"/>
    </source>
</evidence>
<proteinExistence type="predicted"/>
<dbReference type="AlphaFoldDB" id="A0A4Y2GPI7"/>
<dbReference type="EMBL" id="BGPR01001441">
    <property type="protein sequence ID" value="GBM54034.1"/>
    <property type="molecule type" value="Genomic_DNA"/>
</dbReference>
<reference evidence="2 3" key="1">
    <citation type="journal article" date="2019" name="Sci. Rep.">
        <title>Orb-weaving spider Araneus ventricosus genome elucidates the spidroin gene catalogue.</title>
        <authorList>
            <person name="Kono N."/>
            <person name="Nakamura H."/>
            <person name="Ohtoshi R."/>
            <person name="Moran D.A.P."/>
            <person name="Shinohara A."/>
            <person name="Yoshida Y."/>
            <person name="Fujiwara M."/>
            <person name="Mori M."/>
            <person name="Tomita M."/>
            <person name="Arakawa K."/>
        </authorList>
    </citation>
    <scope>NUCLEOTIDE SEQUENCE [LARGE SCALE GENOMIC DNA]</scope>
</reference>
<comment type="caution">
    <text evidence="2">The sequence shown here is derived from an EMBL/GenBank/DDBJ whole genome shotgun (WGS) entry which is preliminary data.</text>
</comment>
<dbReference type="Proteomes" id="UP000499080">
    <property type="component" value="Unassembled WGS sequence"/>
</dbReference>
<name>A0A4Y2GPI7_ARAVE</name>
<protein>
    <submittedName>
        <fullName evidence="2">Uncharacterized protein</fullName>
    </submittedName>
</protein>
<gene>
    <name evidence="2" type="ORF">AVEN_215405_1</name>
</gene>
<feature type="compositionally biased region" description="Basic and acidic residues" evidence="1">
    <location>
        <begin position="169"/>
        <end position="189"/>
    </location>
</feature>
<sequence>MTLCSKYPPSIIYTPFSALKSRVHGLKALYKEDFVPFRITAASNRAPNDWTTPANPCFVVSNDKSSGGLARLPACPMASGPLKHKLIWAPRICVCEREMSTCYLRSNYLPNLVALKQAIHRSSKIEFWGHRKRKPIVKVENLSNLEQMIRNGGIQNNLKSKTHSADSNLEPRCEASGKTKDLPTLAPRD</sequence>
<evidence type="ECO:0000313" key="2">
    <source>
        <dbReference type="EMBL" id="GBM54034.1"/>
    </source>
</evidence>
<evidence type="ECO:0000256" key="1">
    <source>
        <dbReference type="SAM" id="MobiDB-lite"/>
    </source>
</evidence>
<organism evidence="2 3">
    <name type="scientific">Araneus ventricosus</name>
    <name type="common">Orbweaver spider</name>
    <name type="synonym">Epeira ventricosa</name>
    <dbReference type="NCBI Taxonomy" id="182803"/>
    <lineage>
        <taxon>Eukaryota</taxon>
        <taxon>Metazoa</taxon>
        <taxon>Ecdysozoa</taxon>
        <taxon>Arthropoda</taxon>
        <taxon>Chelicerata</taxon>
        <taxon>Arachnida</taxon>
        <taxon>Araneae</taxon>
        <taxon>Araneomorphae</taxon>
        <taxon>Entelegynae</taxon>
        <taxon>Araneoidea</taxon>
        <taxon>Araneidae</taxon>
        <taxon>Araneus</taxon>
    </lineage>
</organism>